<dbReference type="PRINTS" id="PR00455">
    <property type="entry name" value="HTHTETR"/>
</dbReference>
<dbReference type="GO" id="GO:0003677">
    <property type="term" value="F:DNA binding"/>
    <property type="evidence" value="ECO:0007669"/>
    <property type="project" value="UniProtKB-UniRule"/>
</dbReference>
<proteinExistence type="predicted"/>
<evidence type="ECO:0000313" key="5">
    <source>
        <dbReference type="Proteomes" id="UP000198636"/>
    </source>
</evidence>
<feature type="domain" description="HTH tetR-type" evidence="3">
    <location>
        <begin position="12"/>
        <end position="72"/>
    </location>
</feature>
<keyword evidence="5" id="KW-1185">Reference proteome</keyword>
<gene>
    <name evidence="4" type="ORF">SAMN03080606_01214</name>
</gene>
<dbReference type="InterPro" id="IPR001647">
    <property type="entry name" value="HTH_TetR"/>
</dbReference>
<dbReference type="SUPFAM" id="SSF46689">
    <property type="entry name" value="Homeodomain-like"/>
    <property type="match status" value="1"/>
</dbReference>
<protein>
    <submittedName>
        <fullName evidence="4">Transcriptional regulator, TetR family</fullName>
    </submittedName>
</protein>
<keyword evidence="1 2" id="KW-0238">DNA-binding</keyword>
<evidence type="ECO:0000259" key="3">
    <source>
        <dbReference type="PROSITE" id="PS50977"/>
    </source>
</evidence>
<dbReference type="InterPro" id="IPR050624">
    <property type="entry name" value="HTH-type_Tx_Regulator"/>
</dbReference>
<dbReference type="InterPro" id="IPR036271">
    <property type="entry name" value="Tet_transcr_reg_TetR-rel_C_sf"/>
</dbReference>
<dbReference type="Pfam" id="PF00440">
    <property type="entry name" value="TetR_N"/>
    <property type="match status" value="1"/>
</dbReference>
<dbReference type="Proteomes" id="UP000198636">
    <property type="component" value="Unassembled WGS sequence"/>
</dbReference>
<dbReference type="InterPro" id="IPR009057">
    <property type="entry name" value="Homeodomain-like_sf"/>
</dbReference>
<accession>A0A1G5ETE1</accession>
<feature type="DNA-binding region" description="H-T-H motif" evidence="2">
    <location>
        <begin position="35"/>
        <end position="54"/>
    </location>
</feature>
<dbReference type="RefSeq" id="WP_091541165.1">
    <property type="nucleotide sequence ID" value="NZ_FMUS01000006.1"/>
</dbReference>
<organism evidence="4 5">
    <name type="scientific">Alkaliphilus peptidifermentans DSM 18978</name>
    <dbReference type="NCBI Taxonomy" id="1120976"/>
    <lineage>
        <taxon>Bacteria</taxon>
        <taxon>Bacillati</taxon>
        <taxon>Bacillota</taxon>
        <taxon>Clostridia</taxon>
        <taxon>Peptostreptococcales</taxon>
        <taxon>Natronincolaceae</taxon>
        <taxon>Alkaliphilus</taxon>
    </lineage>
</organism>
<dbReference type="AlphaFoldDB" id="A0A1G5ETE1"/>
<dbReference type="OrthoDB" id="494991at2"/>
<reference evidence="4 5" key="1">
    <citation type="submission" date="2016-10" db="EMBL/GenBank/DDBJ databases">
        <authorList>
            <person name="de Groot N.N."/>
        </authorList>
    </citation>
    <scope>NUCLEOTIDE SEQUENCE [LARGE SCALE GENOMIC DNA]</scope>
    <source>
        <strain evidence="4 5">DSM 18978</strain>
    </source>
</reference>
<name>A0A1G5ETE1_9FIRM</name>
<dbReference type="PROSITE" id="PS50977">
    <property type="entry name" value="HTH_TETR_2"/>
    <property type="match status" value="1"/>
</dbReference>
<evidence type="ECO:0000256" key="1">
    <source>
        <dbReference type="ARBA" id="ARBA00023125"/>
    </source>
</evidence>
<dbReference type="PANTHER" id="PTHR43479">
    <property type="entry name" value="ACREF/ENVCD OPERON REPRESSOR-RELATED"/>
    <property type="match status" value="1"/>
</dbReference>
<dbReference type="STRING" id="1120976.SAMN03080606_01214"/>
<dbReference type="Gene3D" id="1.10.357.10">
    <property type="entry name" value="Tetracycline Repressor, domain 2"/>
    <property type="match status" value="1"/>
</dbReference>
<dbReference type="SUPFAM" id="SSF48498">
    <property type="entry name" value="Tetracyclin repressor-like, C-terminal domain"/>
    <property type="match status" value="1"/>
</dbReference>
<evidence type="ECO:0000313" key="4">
    <source>
        <dbReference type="EMBL" id="SCY29940.1"/>
    </source>
</evidence>
<sequence length="207" mass="23913">MKSLTNRQRQAINTKFKISEAAVQLFREKGYEQIKVTDICRAAGISVGAFYHHFDSKDSIFTTAYKQIEILIEDVISIRQYPTPICKLLDIIDLAAEIVEDLGSNYISQVYKQNLVTKSEYTLSKKRFTYVAIHKVIVQALENGILKCDLSADEITHMIIRIERGIIYDWCLFDGQYDLRLHSRKELCIFLKGMGLSNWSYNNQCKP</sequence>
<dbReference type="PANTHER" id="PTHR43479:SF11">
    <property type="entry name" value="ACREF_ENVCD OPERON REPRESSOR-RELATED"/>
    <property type="match status" value="1"/>
</dbReference>
<dbReference type="EMBL" id="FMUS01000006">
    <property type="protein sequence ID" value="SCY29940.1"/>
    <property type="molecule type" value="Genomic_DNA"/>
</dbReference>
<evidence type="ECO:0000256" key="2">
    <source>
        <dbReference type="PROSITE-ProRule" id="PRU00335"/>
    </source>
</evidence>